<feature type="transmembrane region" description="Helical" evidence="1">
    <location>
        <begin position="6"/>
        <end position="33"/>
    </location>
</feature>
<feature type="transmembrane region" description="Helical" evidence="1">
    <location>
        <begin position="45"/>
        <end position="64"/>
    </location>
</feature>
<evidence type="ECO:0008006" key="4">
    <source>
        <dbReference type="Google" id="ProtNLM"/>
    </source>
</evidence>
<dbReference type="RefSeq" id="WP_224122274.1">
    <property type="nucleotide sequence ID" value="NZ_JAIQZJ010000003.1"/>
</dbReference>
<proteinExistence type="predicted"/>
<keyword evidence="1" id="KW-0812">Transmembrane</keyword>
<reference evidence="2 3" key="1">
    <citation type="submission" date="2021-09" db="EMBL/GenBank/DDBJ databases">
        <title>Whole genome sequence of Nocardioides sp. GBK3QG-3.</title>
        <authorList>
            <person name="Tuo L."/>
        </authorList>
    </citation>
    <scope>NUCLEOTIDE SEQUENCE [LARGE SCALE GENOMIC DNA]</scope>
    <source>
        <strain evidence="2 3">GBK3QG-3</strain>
    </source>
</reference>
<dbReference type="Proteomes" id="UP000780875">
    <property type="component" value="Unassembled WGS sequence"/>
</dbReference>
<accession>A0ABS7UAQ7</accession>
<evidence type="ECO:0000313" key="2">
    <source>
        <dbReference type="EMBL" id="MBZ5737897.1"/>
    </source>
</evidence>
<dbReference type="EMBL" id="JAIQZJ010000003">
    <property type="protein sequence ID" value="MBZ5737897.1"/>
    <property type="molecule type" value="Genomic_DNA"/>
</dbReference>
<keyword evidence="1" id="KW-0472">Membrane</keyword>
<keyword evidence="3" id="KW-1185">Reference proteome</keyword>
<evidence type="ECO:0000256" key="1">
    <source>
        <dbReference type="SAM" id="Phobius"/>
    </source>
</evidence>
<comment type="caution">
    <text evidence="2">The sequence shown here is derived from an EMBL/GenBank/DDBJ whole genome shotgun (WGS) entry which is preliminary data.</text>
</comment>
<organism evidence="2 3">
    <name type="scientific">Nocardioides mangrovi</name>
    <dbReference type="NCBI Taxonomy" id="2874580"/>
    <lineage>
        <taxon>Bacteria</taxon>
        <taxon>Bacillati</taxon>
        <taxon>Actinomycetota</taxon>
        <taxon>Actinomycetes</taxon>
        <taxon>Propionibacteriales</taxon>
        <taxon>Nocardioidaceae</taxon>
        <taxon>Nocardioides</taxon>
    </lineage>
</organism>
<evidence type="ECO:0000313" key="3">
    <source>
        <dbReference type="Proteomes" id="UP000780875"/>
    </source>
</evidence>
<gene>
    <name evidence="2" type="ORF">K8U61_06975</name>
</gene>
<name>A0ABS7UAQ7_9ACTN</name>
<sequence length="464" mass="47816">MWFARTAVLVGVGLLCWALGPLVLLLGALSLLHPRVRAWLRPTRRVVLVAGAVVLVLAGVVWLVPDGWVRVPPGAGTWVTPSYVGRPTIGDGELGPGGESPQVRTRFYGLAGCQRLDPVAEGRLVTVCGDDEPVLRLVDADSLHQQESVRLPGSGCTGRLAVGGGRVVASSGRQVLTVGVPDLVVDQSVDLAGTLGDGDCVTGLAVDGDRTWFASRDGVVGAITGTSVASVDIDDEVARPIAVDAGTAYVAGATALHRVGLRGGKAVVDWSAAYDSGTPGSAPVPLPGGLVATAMNRDPRLQVVVHSVTDGGVVCRAEVFDDDEGATDDGMVAAGSGVVVQNSDGYAGVRSTILGRTTSRGIARVEVAGGECRVAWTTDMDAPSGTPAVSADRDLVYVWAKRHSWLGVDAWYLSALDLGTGRLSWASRVGLGPLLDNHHGVVTLDDGAAYAPVLGGLVRVADRS</sequence>
<dbReference type="SUPFAM" id="SSF69322">
    <property type="entry name" value="Tricorn protease domain 2"/>
    <property type="match status" value="1"/>
</dbReference>
<keyword evidence="1" id="KW-1133">Transmembrane helix</keyword>
<protein>
    <recommendedName>
        <fullName evidence="4">PQQ-binding-like beta-propeller repeat protein</fullName>
    </recommendedName>
</protein>